<proteinExistence type="predicted"/>
<accession>A0A1E4SCN6</accession>
<dbReference type="EMBL" id="KV453916">
    <property type="protein sequence ID" value="ODV77152.1"/>
    <property type="molecule type" value="Genomic_DNA"/>
</dbReference>
<reference evidence="3" key="1">
    <citation type="submission" date="2016-05" db="EMBL/GenBank/DDBJ databases">
        <title>Comparative genomics of biotechnologically important yeasts.</title>
        <authorList>
            <consortium name="DOE Joint Genome Institute"/>
            <person name="Riley R."/>
            <person name="Haridas S."/>
            <person name="Wolfe K.H."/>
            <person name="Lopes M.R."/>
            <person name="Hittinger C.T."/>
            <person name="Goker M."/>
            <person name="Salamov A."/>
            <person name="Wisecaver J."/>
            <person name="Long T.M."/>
            <person name="Aerts A.L."/>
            <person name="Barry K."/>
            <person name="Choi C."/>
            <person name="Clum A."/>
            <person name="Coughlan A.Y."/>
            <person name="Deshpande S."/>
            <person name="Douglass A.P."/>
            <person name="Hanson S.J."/>
            <person name="Klenk H.-P."/>
            <person name="Labutti K."/>
            <person name="Lapidus A."/>
            <person name="Lindquist E."/>
            <person name="Lipzen A."/>
            <person name="Meier-Kolthoff J.P."/>
            <person name="Ohm R.A."/>
            <person name="Otillar R.P."/>
            <person name="Pangilinan J."/>
            <person name="Peng Y."/>
            <person name="Rokas A."/>
            <person name="Rosa C.A."/>
            <person name="Scheuner C."/>
            <person name="Sibirny A.A."/>
            <person name="Slot J.C."/>
            <person name="Stielow J.B."/>
            <person name="Sun H."/>
            <person name="Kurtzman C.P."/>
            <person name="Blackwell M."/>
            <person name="Grigoriev I.V."/>
            <person name="Jeffries T.W."/>
        </authorList>
    </citation>
    <scope>NUCLEOTIDE SEQUENCE [LARGE SCALE GENOMIC DNA]</scope>
    <source>
        <strain evidence="3">NRRL Y-17324</strain>
    </source>
</reference>
<organism evidence="2 3">
    <name type="scientific">Suhomyces tanzawaensis NRRL Y-17324</name>
    <dbReference type="NCBI Taxonomy" id="984487"/>
    <lineage>
        <taxon>Eukaryota</taxon>
        <taxon>Fungi</taxon>
        <taxon>Dikarya</taxon>
        <taxon>Ascomycota</taxon>
        <taxon>Saccharomycotina</taxon>
        <taxon>Pichiomycetes</taxon>
        <taxon>Debaryomycetaceae</taxon>
        <taxon>Suhomyces</taxon>
    </lineage>
</organism>
<feature type="region of interest" description="Disordered" evidence="1">
    <location>
        <begin position="1"/>
        <end position="85"/>
    </location>
</feature>
<dbReference type="AlphaFoldDB" id="A0A1E4SCN6"/>
<dbReference type="GeneID" id="30982264"/>
<feature type="compositionally biased region" description="Low complexity" evidence="1">
    <location>
        <begin position="24"/>
        <end position="84"/>
    </location>
</feature>
<protein>
    <submittedName>
        <fullName evidence="2">Uncharacterized protein</fullName>
    </submittedName>
</protein>
<sequence length="181" mass="19509">MTLTKYQRGDQIEGWNDCPPMVMSRTSSSSSVLKSKSRRAANPVAAASSRSSSGLLPSELSPTPTIATAIPTATSPATPTSLSSDHSPEVVAALIHSVLQKPSKLPERELAHYEQKLGAHIKSLSLQHLDFIHSVTTRLLAVIDSGESREDIKKEVLDYMILHDGVSLWCSPLKKIVTGVV</sequence>
<gene>
    <name evidence="2" type="ORF">CANTADRAFT_27505</name>
</gene>
<evidence type="ECO:0000313" key="2">
    <source>
        <dbReference type="EMBL" id="ODV77152.1"/>
    </source>
</evidence>
<dbReference type="Proteomes" id="UP000094285">
    <property type="component" value="Unassembled WGS sequence"/>
</dbReference>
<evidence type="ECO:0000313" key="3">
    <source>
        <dbReference type="Proteomes" id="UP000094285"/>
    </source>
</evidence>
<dbReference type="RefSeq" id="XP_020062274.1">
    <property type="nucleotide sequence ID" value="XM_020208127.1"/>
</dbReference>
<name>A0A1E4SCN6_9ASCO</name>
<keyword evidence="3" id="KW-1185">Reference proteome</keyword>
<evidence type="ECO:0000256" key="1">
    <source>
        <dbReference type="SAM" id="MobiDB-lite"/>
    </source>
</evidence>
<dbReference type="OrthoDB" id="4090463at2759"/>